<keyword evidence="10" id="KW-1185">Reference proteome</keyword>
<dbReference type="STRING" id="1513271.XM47_03215"/>
<evidence type="ECO:0000256" key="4">
    <source>
        <dbReference type="ARBA" id="ARBA00022741"/>
    </source>
</evidence>
<dbReference type="Gene3D" id="3.30.70.560">
    <property type="entry name" value="7,8-Dihydro-6-hydroxymethylpterin-pyrophosphokinase HPPK"/>
    <property type="match status" value="1"/>
</dbReference>
<dbReference type="EMBL" id="LAZL01000003">
    <property type="protein sequence ID" value="KMT66558.1"/>
    <property type="molecule type" value="Genomic_DNA"/>
</dbReference>
<dbReference type="RefSeq" id="WP_048689564.1">
    <property type="nucleotide sequence ID" value="NZ_KQ130483.1"/>
</dbReference>
<evidence type="ECO:0000256" key="3">
    <source>
        <dbReference type="ARBA" id="ARBA00022679"/>
    </source>
</evidence>
<dbReference type="GO" id="GO:0005524">
    <property type="term" value="F:ATP binding"/>
    <property type="evidence" value="ECO:0007669"/>
    <property type="project" value="UniProtKB-KW"/>
</dbReference>
<dbReference type="GO" id="GO:0016301">
    <property type="term" value="F:kinase activity"/>
    <property type="evidence" value="ECO:0007669"/>
    <property type="project" value="UniProtKB-KW"/>
</dbReference>
<evidence type="ECO:0000256" key="7">
    <source>
        <dbReference type="ARBA" id="ARBA00022909"/>
    </source>
</evidence>
<keyword evidence="7" id="KW-0289">Folate biosynthesis</keyword>
<dbReference type="GO" id="GO:0003848">
    <property type="term" value="F:2-amino-4-hydroxy-6-hydroxymethyldihydropteridine diphosphokinase activity"/>
    <property type="evidence" value="ECO:0007669"/>
    <property type="project" value="UniProtKB-EC"/>
</dbReference>
<dbReference type="AlphaFoldDB" id="A0A0J8H0L9"/>
<organism evidence="9 10">
    <name type="scientific">Catenovulum maritimum</name>
    <dbReference type="NCBI Taxonomy" id="1513271"/>
    <lineage>
        <taxon>Bacteria</taxon>
        <taxon>Pseudomonadati</taxon>
        <taxon>Pseudomonadota</taxon>
        <taxon>Gammaproteobacteria</taxon>
        <taxon>Alteromonadales</taxon>
        <taxon>Alteromonadaceae</taxon>
        <taxon>Catenovulum</taxon>
    </lineage>
</organism>
<dbReference type="SUPFAM" id="SSF55083">
    <property type="entry name" value="6-hydroxymethyl-7,8-dihydropterin pyrophosphokinase, HPPK"/>
    <property type="match status" value="1"/>
</dbReference>
<comment type="pathway">
    <text evidence="1">Cofactor biosynthesis; tetrahydrofolate biosynthesis; 2-amino-4-hydroxy-6-hydroxymethyl-7,8-dihydropteridine diphosphate from 7,8-dihydroneopterin triphosphate: step 4/4.</text>
</comment>
<evidence type="ECO:0000256" key="1">
    <source>
        <dbReference type="ARBA" id="ARBA00005051"/>
    </source>
</evidence>
<dbReference type="PANTHER" id="PTHR43071">
    <property type="entry name" value="2-AMINO-4-HYDROXY-6-HYDROXYMETHYLDIHYDROPTERIDINE PYROPHOSPHOKINASE"/>
    <property type="match status" value="1"/>
</dbReference>
<evidence type="ECO:0000256" key="6">
    <source>
        <dbReference type="ARBA" id="ARBA00022840"/>
    </source>
</evidence>
<dbReference type="Pfam" id="PF01288">
    <property type="entry name" value="HPPK"/>
    <property type="match status" value="1"/>
</dbReference>
<dbReference type="InterPro" id="IPR000550">
    <property type="entry name" value="Hppk"/>
</dbReference>
<proteinExistence type="predicted"/>
<evidence type="ECO:0000259" key="8">
    <source>
        <dbReference type="Pfam" id="PF01288"/>
    </source>
</evidence>
<protein>
    <recommendedName>
        <fullName evidence="2">2-amino-4-hydroxy-6-hydroxymethyldihydropteridine diphosphokinase</fullName>
        <ecNumber evidence="2">2.7.6.3</ecNumber>
    </recommendedName>
</protein>
<dbReference type="NCBIfam" id="TIGR01498">
    <property type="entry name" value="folK"/>
    <property type="match status" value="1"/>
</dbReference>
<name>A0A0J8H0L9_9ALTE</name>
<evidence type="ECO:0000313" key="9">
    <source>
        <dbReference type="EMBL" id="KMT66558.1"/>
    </source>
</evidence>
<dbReference type="UniPathway" id="UPA00077">
    <property type="reaction ID" value="UER00155"/>
</dbReference>
<evidence type="ECO:0000313" key="10">
    <source>
        <dbReference type="Proteomes" id="UP000037600"/>
    </source>
</evidence>
<evidence type="ECO:0000256" key="5">
    <source>
        <dbReference type="ARBA" id="ARBA00022777"/>
    </source>
</evidence>
<accession>A0A0J8H0L9</accession>
<dbReference type="PANTHER" id="PTHR43071:SF2">
    <property type="entry name" value="2-AMINO-4-HYDROXY-6-HYDROXYMETHYLDIHYDROPTERIDINE PYROPHOSPHOKINASE"/>
    <property type="match status" value="1"/>
</dbReference>
<dbReference type="EC" id="2.7.6.3" evidence="2"/>
<feature type="domain" description="7,8-dihydro-6-hydroxymethylpterin-pyrophosphokinase" evidence="8">
    <location>
        <begin position="6"/>
        <end position="127"/>
    </location>
</feature>
<dbReference type="GO" id="GO:0046656">
    <property type="term" value="P:folic acid biosynthetic process"/>
    <property type="evidence" value="ECO:0007669"/>
    <property type="project" value="UniProtKB-KW"/>
</dbReference>
<dbReference type="Proteomes" id="UP000037600">
    <property type="component" value="Unassembled WGS sequence"/>
</dbReference>
<keyword evidence="6" id="KW-0067">ATP-binding</keyword>
<reference evidence="9 10" key="1">
    <citation type="submission" date="2015-04" db="EMBL/GenBank/DDBJ databases">
        <title>Draft Genome Sequence of the Novel Agar-Digesting Marine Bacterium Q1.</title>
        <authorList>
            <person name="Li Y."/>
            <person name="Li D."/>
            <person name="Chen G."/>
            <person name="Du Z."/>
        </authorList>
    </citation>
    <scope>NUCLEOTIDE SEQUENCE [LARGE SCALE GENOMIC DNA]</scope>
    <source>
        <strain evidence="9 10">Q1</strain>
    </source>
</reference>
<keyword evidence="3" id="KW-0808">Transferase</keyword>
<gene>
    <name evidence="9" type="ORF">XM47_03215</name>
</gene>
<dbReference type="GO" id="GO:0046654">
    <property type="term" value="P:tetrahydrofolate biosynthetic process"/>
    <property type="evidence" value="ECO:0007669"/>
    <property type="project" value="UniProtKB-UniPathway"/>
</dbReference>
<dbReference type="PATRIC" id="fig|1513271.3.peg.669"/>
<keyword evidence="5 9" id="KW-0418">Kinase</keyword>
<evidence type="ECO:0000256" key="2">
    <source>
        <dbReference type="ARBA" id="ARBA00013253"/>
    </source>
</evidence>
<dbReference type="InterPro" id="IPR035907">
    <property type="entry name" value="Hppk_sf"/>
</dbReference>
<dbReference type="OrthoDB" id="9790168at2"/>
<sequence>MALIAVSLGTNVAAEYHLTTAIHLLRPYFKHLLISPVYQSEPVKFSGENFLNICFGGELDLTLEQTLKLLKSIESQYQRDRTSTNKSEITLDLDLLFYDDLITEIPVKLPRAEILKNAFVLQPLNDIFADKIHPETKTSYQNLWQAYDQSSQKLWPINFDWKNKRMEKL</sequence>
<comment type="caution">
    <text evidence="9">The sequence shown here is derived from an EMBL/GenBank/DDBJ whole genome shotgun (WGS) entry which is preliminary data.</text>
</comment>
<keyword evidence="4" id="KW-0547">Nucleotide-binding</keyword>